<dbReference type="EMBL" id="JAAAHW010005028">
    <property type="protein sequence ID" value="KAF9970224.1"/>
    <property type="molecule type" value="Genomic_DNA"/>
</dbReference>
<feature type="compositionally biased region" description="Basic and acidic residues" evidence="1">
    <location>
        <begin position="246"/>
        <end position="256"/>
    </location>
</feature>
<accession>A0A9P6JFS0</accession>
<feature type="region of interest" description="Disordered" evidence="1">
    <location>
        <begin position="72"/>
        <end position="99"/>
    </location>
</feature>
<proteinExistence type="predicted"/>
<dbReference type="Proteomes" id="UP000749646">
    <property type="component" value="Unassembled WGS sequence"/>
</dbReference>
<feature type="region of interest" description="Disordered" evidence="1">
    <location>
        <begin position="1"/>
        <end position="58"/>
    </location>
</feature>
<feature type="non-terminal residue" evidence="2">
    <location>
        <position position="1"/>
    </location>
</feature>
<reference evidence="2" key="1">
    <citation type="journal article" date="2020" name="Fungal Divers.">
        <title>Resolving the Mortierellaceae phylogeny through synthesis of multi-gene phylogenetics and phylogenomics.</title>
        <authorList>
            <person name="Vandepol N."/>
            <person name="Liber J."/>
            <person name="Desiro A."/>
            <person name="Na H."/>
            <person name="Kennedy M."/>
            <person name="Barry K."/>
            <person name="Grigoriev I.V."/>
            <person name="Miller A.N."/>
            <person name="O'Donnell K."/>
            <person name="Stajich J.E."/>
            <person name="Bonito G."/>
        </authorList>
    </citation>
    <scope>NUCLEOTIDE SEQUENCE</scope>
    <source>
        <strain evidence="2">MES-2147</strain>
    </source>
</reference>
<comment type="caution">
    <text evidence="2">The sequence shown here is derived from an EMBL/GenBank/DDBJ whole genome shotgun (WGS) entry which is preliminary data.</text>
</comment>
<feature type="region of interest" description="Disordered" evidence="1">
    <location>
        <begin position="232"/>
        <end position="309"/>
    </location>
</feature>
<keyword evidence="3" id="KW-1185">Reference proteome</keyword>
<evidence type="ECO:0000313" key="2">
    <source>
        <dbReference type="EMBL" id="KAF9970224.1"/>
    </source>
</evidence>
<dbReference type="OrthoDB" id="2450075at2759"/>
<dbReference type="AlphaFoldDB" id="A0A9P6JFS0"/>
<name>A0A9P6JFS0_9FUNG</name>
<evidence type="ECO:0000313" key="3">
    <source>
        <dbReference type="Proteomes" id="UP000749646"/>
    </source>
</evidence>
<sequence>LSASAPGGPGSSEEVLSYATFPIGSRMNVAPNQPQSQDQGQGQGQGQGRDQSPPDIQSMPWINLATVSKGVPYRPSHKRINNKRSCGGNAGPGHNAFSSPFLTKRSSGFNINPMDFGGNSRSVPGFETGFANAFHPFTDDAEMGAGGGSAEALSWPISSGMMPLSPFGSFETHGTPGSGWSSPPPLSLSSFKPPFPSTDGGSWDWSNYGDNFGGGFDLLDKREDLDRAEDGCMNHEGDEQGCGGDSGRKTWKREDGVDAQSRSKYREMDPGCGSGSHYYASNNGAGDYHRPDESFGPSSSLKGKSQLVTGPGPLAGMVPTGLRPSTGPGFGLAGAGPYIIPVPIEVNTLVYPDGQTTLLLPDGK</sequence>
<protein>
    <submittedName>
        <fullName evidence="2">Uncharacterized protein</fullName>
    </submittedName>
</protein>
<gene>
    <name evidence="2" type="ORF">BGZ65_011296</name>
</gene>
<feature type="compositionally biased region" description="Polar residues" evidence="1">
    <location>
        <begin position="296"/>
        <end position="308"/>
    </location>
</feature>
<evidence type="ECO:0000256" key="1">
    <source>
        <dbReference type="SAM" id="MobiDB-lite"/>
    </source>
</evidence>
<organism evidence="2 3">
    <name type="scientific">Modicella reniformis</name>
    <dbReference type="NCBI Taxonomy" id="1440133"/>
    <lineage>
        <taxon>Eukaryota</taxon>
        <taxon>Fungi</taxon>
        <taxon>Fungi incertae sedis</taxon>
        <taxon>Mucoromycota</taxon>
        <taxon>Mortierellomycotina</taxon>
        <taxon>Mortierellomycetes</taxon>
        <taxon>Mortierellales</taxon>
        <taxon>Mortierellaceae</taxon>
        <taxon>Modicella</taxon>
    </lineage>
</organism>